<keyword evidence="3" id="KW-1185">Reference proteome</keyword>
<reference evidence="2 3" key="1">
    <citation type="submission" date="2017-06" db="EMBL/GenBank/DDBJ databases">
        <authorList>
            <person name="Kim H.J."/>
            <person name="Triplett B.A."/>
        </authorList>
    </citation>
    <scope>NUCLEOTIDE SEQUENCE [LARGE SCALE GENOMIC DNA]</scope>
    <source>
        <strain evidence="2">FRACA_ARgP5</strain>
    </source>
</reference>
<dbReference type="InterPro" id="IPR001279">
    <property type="entry name" value="Metallo-B-lactamas"/>
</dbReference>
<dbReference type="AlphaFoldDB" id="A0A2I2KS76"/>
<dbReference type="SMART" id="SM00849">
    <property type="entry name" value="Lactamase_B"/>
    <property type="match status" value="1"/>
</dbReference>
<evidence type="ECO:0000313" key="3">
    <source>
        <dbReference type="Proteomes" id="UP000234331"/>
    </source>
</evidence>
<dbReference type="RefSeq" id="WP_101832179.1">
    <property type="nucleotide sequence ID" value="NZ_FZMO01000173.1"/>
</dbReference>
<dbReference type="Pfam" id="PF00753">
    <property type="entry name" value="Lactamase_B"/>
    <property type="match status" value="1"/>
</dbReference>
<dbReference type="EMBL" id="FZMO01000173">
    <property type="protein sequence ID" value="SNQ48515.1"/>
    <property type="molecule type" value="Genomic_DNA"/>
</dbReference>
<dbReference type="InterPro" id="IPR036866">
    <property type="entry name" value="RibonucZ/Hydroxyglut_hydro"/>
</dbReference>
<dbReference type="CDD" id="cd06262">
    <property type="entry name" value="metallo-hydrolase-like_MBL-fold"/>
    <property type="match status" value="1"/>
</dbReference>
<sequence>MTGYAGVRVDRVITRGDFTLDGQTFTVDNNVWLVGDDERVVVIDAAHDPSVIAAAIGTRTVTVIIATHGHNDHINAAAELADLVRAPIALHPDDAVLWRMVYPRREPDHALADGQLIGLPGGGSLRVLHTPGHSPGGVCLFGHLGGDPVLFSGDTLFRGGPGATGRSYSDFPTILGSIRAKLLGLPSETVVHTGHGDDTTIGEEGVDYDDWVRRSH</sequence>
<name>A0A2I2KS76_9ACTN</name>
<evidence type="ECO:0000313" key="2">
    <source>
        <dbReference type="EMBL" id="SNQ48515.1"/>
    </source>
</evidence>
<feature type="domain" description="Metallo-beta-lactamase" evidence="1">
    <location>
        <begin position="28"/>
        <end position="195"/>
    </location>
</feature>
<organism evidence="2 3">
    <name type="scientific">Frankia canadensis</name>
    <dbReference type="NCBI Taxonomy" id="1836972"/>
    <lineage>
        <taxon>Bacteria</taxon>
        <taxon>Bacillati</taxon>
        <taxon>Actinomycetota</taxon>
        <taxon>Actinomycetes</taxon>
        <taxon>Frankiales</taxon>
        <taxon>Frankiaceae</taxon>
        <taxon>Frankia</taxon>
    </lineage>
</organism>
<keyword evidence="2" id="KW-0378">Hydrolase</keyword>
<evidence type="ECO:0000259" key="1">
    <source>
        <dbReference type="SMART" id="SM00849"/>
    </source>
</evidence>
<accession>A0A2I2KS76</accession>
<protein>
    <submittedName>
        <fullName evidence="2">Zn-dependent hydrolase, glyoxylase</fullName>
    </submittedName>
</protein>
<dbReference type="OrthoDB" id="2971563at2"/>
<dbReference type="Proteomes" id="UP000234331">
    <property type="component" value="Unassembled WGS sequence"/>
</dbReference>
<dbReference type="GO" id="GO:0016787">
    <property type="term" value="F:hydrolase activity"/>
    <property type="evidence" value="ECO:0007669"/>
    <property type="project" value="UniProtKB-KW"/>
</dbReference>
<dbReference type="PANTHER" id="PTHR46233">
    <property type="entry name" value="HYDROXYACYLGLUTATHIONE HYDROLASE GLOC"/>
    <property type="match status" value="1"/>
</dbReference>
<dbReference type="InterPro" id="IPR051453">
    <property type="entry name" value="MBL_Glyoxalase_II"/>
</dbReference>
<dbReference type="PANTHER" id="PTHR46233:SF4">
    <property type="entry name" value="METALLO-BETA-LACTAMASE DOMAIN-CONTAINING PROTEIN"/>
    <property type="match status" value="1"/>
</dbReference>
<dbReference type="Gene3D" id="3.60.15.10">
    <property type="entry name" value="Ribonuclease Z/Hydroxyacylglutathione hydrolase-like"/>
    <property type="match status" value="1"/>
</dbReference>
<proteinExistence type="predicted"/>
<dbReference type="SUPFAM" id="SSF56281">
    <property type="entry name" value="Metallo-hydrolase/oxidoreductase"/>
    <property type="match status" value="1"/>
</dbReference>
<gene>
    <name evidence="2" type="ORF">FRACA_2540007</name>
</gene>